<protein>
    <submittedName>
        <fullName evidence="2">Uncharacterized protein</fullName>
    </submittedName>
</protein>
<keyword evidence="1" id="KW-1185">Reference proteome</keyword>
<name>A0A7I4XWU6_HAECO</name>
<organism evidence="1 2">
    <name type="scientific">Haemonchus contortus</name>
    <name type="common">Barber pole worm</name>
    <dbReference type="NCBI Taxonomy" id="6289"/>
    <lineage>
        <taxon>Eukaryota</taxon>
        <taxon>Metazoa</taxon>
        <taxon>Ecdysozoa</taxon>
        <taxon>Nematoda</taxon>
        <taxon>Chromadorea</taxon>
        <taxon>Rhabditida</taxon>
        <taxon>Rhabditina</taxon>
        <taxon>Rhabditomorpha</taxon>
        <taxon>Strongyloidea</taxon>
        <taxon>Trichostrongylidae</taxon>
        <taxon>Haemonchus</taxon>
    </lineage>
</organism>
<dbReference type="OrthoDB" id="5853242at2759"/>
<dbReference type="OMA" id="ASCKSKM"/>
<dbReference type="Proteomes" id="UP000025227">
    <property type="component" value="Unplaced"/>
</dbReference>
<reference evidence="2" key="1">
    <citation type="submission" date="2020-12" db="UniProtKB">
        <authorList>
            <consortium name="WormBaseParasite"/>
        </authorList>
    </citation>
    <scope>IDENTIFICATION</scope>
    <source>
        <strain evidence="2">MHco3</strain>
    </source>
</reference>
<sequence length="122" mass="13626">MDEAAEAGKSIRKARRSFASCKSKMTSLRHPDGTVTASRRAMEKVIYDFYSDLFDSHVYLPTHHPRQDEYIAPSVLLSETRHAISSMKNCTAPGPDRTRQDGCVLERGAGAEIKVLYICPSH</sequence>
<evidence type="ECO:0000313" key="1">
    <source>
        <dbReference type="Proteomes" id="UP000025227"/>
    </source>
</evidence>
<evidence type="ECO:0000313" key="2">
    <source>
        <dbReference type="WBParaSite" id="HCON_00016950-00001"/>
    </source>
</evidence>
<dbReference type="WBParaSite" id="HCON_00016950-00001">
    <property type="protein sequence ID" value="HCON_00016950-00001"/>
    <property type="gene ID" value="HCON_00016950"/>
</dbReference>
<proteinExistence type="predicted"/>
<accession>A0A7I4XWU6</accession>
<dbReference type="AlphaFoldDB" id="A0A7I4XWU6"/>